<organism evidence="3 4">
    <name type="scientific">Dendroctonus ponderosae</name>
    <name type="common">Mountain pine beetle</name>
    <dbReference type="NCBI Taxonomy" id="77166"/>
    <lineage>
        <taxon>Eukaryota</taxon>
        <taxon>Metazoa</taxon>
        <taxon>Ecdysozoa</taxon>
        <taxon>Arthropoda</taxon>
        <taxon>Hexapoda</taxon>
        <taxon>Insecta</taxon>
        <taxon>Pterygota</taxon>
        <taxon>Neoptera</taxon>
        <taxon>Endopterygota</taxon>
        <taxon>Coleoptera</taxon>
        <taxon>Polyphaga</taxon>
        <taxon>Cucujiformia</taxon>
        <taxon>Curculionidae</taxon>
        <taxon>Scolytinae</taxon>
        <taxon>Dendroctonus</taxon>
    </lineage>
</organism>
<sequence>MFSGGDSTGSPKCTQWAMNPAAYQNTANDEVDWAALAQQWIIMKEAGPPPIPGGPEVNLRKAPPRLLLTHLNSAKLDKGKTRSGGPLPPEGGEAEMEMDNEREEPPAWNPAGSDNPPPAPGSDSWATWNQPPSQGWNWTSSWSSPTAVPPPIVVKTPLLPTPNRMFPTSDAGSDNAVPYGGYNSNSQSSNNDFSHPPAFWTNMAVSKITQTEIKPHNKRYSKVNVPTKVTIITPAGAVEPHLPPPAVVAEEPVVPAPSVPVLDANRRKQLPAWIREGLEKMERDKLKQMEKEKEKLARDDYTEKVKLEEKEAMEILKSTIQEKNLLKKSRFESDHEQSDDEPPKRTVRKVSPPPPVPLSQDELMMKVRKTMTEILLKVTNQLIEQACKEERQRYIKKRRASDELASAPSGAAIKAKLGLGVYADDSTSSEDSGSEDRRDESSDSESELKESIKKRQAAFSKTEQEIKERLADVERKKESKPKSPSHSSRSSSADAREIDSQVEPNTQGNAKEEEIPSSNKAKPKRRSSSSSRASSRSRSPARGRKTSRYSPKKRSRSLSTVKSSRRGRSKESYRRDSIDSKKRGRRSRSGSRYSKRSKRSRSRSRSYSKMGRRLRRTKSRSRSRDRPHRSHKSTLSRSHDARKRSRRSRSRSCKKSPSRSKRRSSRSSSRGRRSHRR</sequence>
<feature type="compositionally biased region" description="Basic and acidic residues" evidence="2">
    <location>
        <begin position="462"/>
        <end position="481"/>
    </location>
</feature>
<evidence type="ECO:0000256" key="2">
    <source>
        <dbReference type="SAM" id="MobiDB-lite"/>
    </source>
</evidence>
<reference evidence="4" key="1">
    <citation type="journal article" date="2013" name="Genome Biol.">
        <title>Draft genome of the mountain pine beetle, Dendroctonus ponderosae Hopkins, a major forest pest.</title>
        <authorList>
            <person name="Keeling C.I."/>
            <person name="Yuen M.M."/>
            <person name="Liao N.Y."/>
            <person name="Docking T.R."/>
            <person name="Chan S.K."/>
            <person name="Taylor G.A."/>
            <person name="Palmquist D.L."/>
            <person name="Jackman S.D."/>
            <person name="Nguyen A."/>
            <person name="Li M."/>
            <person name="Henderson H."/>
            <person name="Janes J.K."/>
            <person name="Zhao Y."/>
            <person name="Pandoh P."/>
            <person name="Moore R."/>
            <person name="Sperling F.A."/>
            <person name="Huber D.P."/>
            <person name="Birol I."/>
            <person name="Jones S.J."/>
            <person name="Bohlmann J."/>
        </authorList>
    </citation>
    <scope>NUCLEOTIDE SEQUENCE</scope>
</reference>
<reference evidence="3" key="2">
    <citation type="submission" date="2024-08" db="UniProtKB">
        <authorList>
            <consortium name="EnsemblMetazoa"/>
        </authorList>
    </citation>
    <scope>IDENTIFICATION</scope>
</reference>
<dbReference type="AlphaFoldDB" id="A0AAR5NZQ5"/>
<dbReference type="Pfam" id="PF15996">
    <property type="entry name" value="PNISR"/>
    <property type="match status" value="1"/>
</dbReference>
<keyword evidence="4" id="KW-1185">Reference proteome</keyword>
<feature type="compositionally biased region" description="Basic residues" evidence="2">
    <location>
        <begin position="582"/>
        <end position="677"/>
    </location>
</feature>
<feature type="coiled-coil region" evidence="1">
    <location>
        <begin position="275"/>
        <end position="311"/>
    </location>
</feature>
<feature type="compositionally biased region" description="Basic and acidic residues" evidence="2">
    <location>
        <begin position="569"/>
        <end position="581"/>
    </location>
</feature>
<feature type="compositionally biased region" description="Low complexity" evidence="2">
    <location>
        <begin position="528"/>
        <end position="538"/>
    </location>
</feature>
<dbReference type="InterPro" id="IPR031937">
    <property type="entry name" value="PNISR"/>
</dbReference>
<feature type="compositionally biased region" description="Acidic residues" evidence="2">
    <location>
        <begin position="92"/>
        <end position="102"/>
    </location>
</feature>
<protein>
    <recommendedName>
        <fullName evidence="5">Arginine/serine-rich protein PNISR</fullName>
    </recommendedName>
</protein>
<dbReference type="KEGG" id="dpa:109533255"/>
<feature type="region of interest" description="Disordered" evidence="2">
    <location>
        <begin position="326"/>
        <end position="363"/>
    </location>
</feature>
<evidence type="ECO:0000256" key="1">
    <source>
        <dbReference type="SAM" id="Coils"/>
    </source>
</evidence>
<dbReference type="Proteomes" id="UP000019118">
    <property type="component" value="Unassembled WGS sequence"/>
</dbReference>
<accession>A0AAR5NZQ5</accession>
<feature type="compositionally biased region" description="Low complexity" evidence="2">
    <location>
        <begin position="482"/>
        <end position="492"/>
    </location>
</feature>
<feature type="region of interest" description="Disordered" evidence="2">
    <location>
        <begin position="395"/>
        <end position="677"/>
    </location>
</feature>
<dbReference type="PANTHER" id="PTHR31518">
    <property type="entry name" value="ARGININE/SERINE-RICH PROTEIN PNISR"/>
    <property type="match status" value="1"/>
</dbReference>
<dbReference type="RefSeq" id="XP_019754092.1">
    <property type="nucleotide sequence ID" value="XM_019898533.2"/>
</dbReference>
<name>A0AAR5NZQ5_DENPD</name>
<evidence type="ECO:0000313" key="4">
    <source>
        <dbReference type="Proteomes" id="UP000019118"/>
    </source>
</evidence>
<dbReference type="EnsemblMetazoa" id="XM_019898533.1">
    <property type="protein sequence ID" value="XP_019754092.1"/>
    <property type="gene ID" value="LOC109533255"/>
</dbReference>
<evidence type="ECO:0008006" key="5">
    <source>
        <dbReference type="Google" id="ProtNLM"/>
    </source>
</evidence>
<feature type="region of interest" description="Disordered" evidence="2">
    <location>
        <begin position="72"/>
        <end position="145"/>
    </location>
</feature>
<feature type="compositionally biased region" description="Basic and acidic residues" evidence="2">
    <location>
        <begin position="329"/>
        <end position="344"/>
    </location>
</feature>
<feature type="compositionally biased region" description="Basic residues" evidence="2">
    <location>
        <begin position="539"/>
        <end position="556"/>
    </location>
</feature>
<keyword evidence="1" id="KW-0175">Coiled coil</keyword>
<evidence type="ECO:0000313" key="3">
    <source>
        <dbReference type="EnsemblMetazoa" id="XP_019754092.1"/>
    </source>
</evidence>
<feature type="compositionally biased region" description="Polar residues" evidence="2">
    <location>
        <begin position="124"/>
        <end position="145"/>
    </location>
</feature>
<feature type="region of interest" description="Disordered" evidence="2">
    <location>
        <begin position="164"/>
        <end position="195"/>
    </location>
</feature>
<proteinExistence type="predicted"/>
<feature type="compositionally biased region" description="Basic and acidic residues" evidence="2">
    <location>
        <begin position="434"/>
        <end position="453"/>
    </location>
</feature>
<dbReference type="GeneID" id="109533255"/>